<feature type="compositionally biased region" description="Polar residues" evidence="1">
    <location>
        <begin position="927"/>
        <end position="940"/>
    </location>
</feature>
<feature type="compositionally biased region" description="Basic and acidic residues" evidence="1">
    <location>
        <begin position="1024"/>
        <end position="1050"/>
    </location>
</feature>
<feature type="compositionally biased region" description="Basic and acidic residues" evidence="1">
    <location>
        <begin position="493"/>
        <end position="506"/>
    </location>
</feature>
<dbReference type="Pfam" id="PF05022">
    <property type="entry name" value="SRP40_C"/>
    <property type="match status" value="1"/>
</dbReference>
<keyword evidence="4" id="KW-1185">Reference proteome</keyword>
<dbReference type="PANTHER" id="PTHR23216:SF1">
    <property type="entry name" value="NUCLEOLAR AND COILED-BODY PHOSPHOPROTEIN 1"/>
    <property type="match status" value="1"/>
</dbReference>
<dbReference type="Proteomes" id="UP000046395">
    <property type="component" value="Unassembled WGS sequence"/>
</dbReference>
<protein>
    <submittedName>
        <fullName evidence="5">SRP40_C domain-containing protein</fullName>
    </submittedName>
</protein>
<feature type="compositionally biased region" description="Polar residues" evidence="1">
    <location>
        <begin position="267"/>
        <end position="278"/>
    </location>
</feature>
<evidence type="ECO:0000259" key="3">
    <source>
        <dbReference type="Pfam" id="PF05022"/>
    </source>
</evidence>
<dbReference type="InterPro" id="IPR007718">
    <property type="entry name" value="Srp40_C"/>
</dbReference>
<feature type="compositionally biased region" description="Polar residues" evidence="1">
    <location>
        <begin position="700"/>
        <end position="720"/>
    </location>
</feature>
<keyword evidence="2" id="KW-0812">Transmembrane</keyword>
<feature type="compositionally biased region" description="Acidic residues" evidence="1">
    <location>
        <begin position="967"/>
        <end position="981"/>
    </location>
</feature>
<feature type="compositionally biased region" description="Basic residues" evidence="1">
    <location>
        <begin position="1214"/>
        <end position="1227"/>
    </location>
</feature>
<feature type="region of interest" description="Disordered" evidence="1">
    <location>
        <begin position="388"/>
        <end position="1248"/>
    </location>
</feature>
<feature type="compositionally biased region" description="Polar residues" evidence="1">
    <location>
        <begin position="1077"/>
        <end position="1088"/>
    </location>
</feature>
<dbReference type="WBParaSite" id="TMUE_3000012875.1">
    <property type="protein sequence ID" value="TMUE_3000012875.1"/>
    <property type="gene ID" value="WBGene00293287"/>
</dbReference>
<feature type="compositionally biased region" description="Low complexity" evidence="1">
    <location>
        <begin position="1010"/>
        <end position="1021"/>
    </location>
</feature>
<feature type="compositionally biased region" description="Basic and acidic residues" evidence="1">
    <location>
        <begin position="687"/>
        <end position="699"/>
    </location>
</feature>
<feature type="region of interest" description="Disordered" evidence="1">
    <location>
        <begin position="137"/>
        <end position="359"/>
    </location>
</feature>
<feature type="compositionally biased region" description="Polar residues" evidence="1">
    <location>
        <begin position="613"/>
        <end position="622"/>
    </location>
</feature>
<keyword evidence="2" id="KW-1133">Transmembrane helix</keyword>
<feature type="compositionally biased region" description="Polar residues" evidence="1">
    <location>
        <begin position="326"/>
        <end position="352"/>
    </location>
</feature>
<evidence type="ECO:0000256" key="1">
    <source>
        <dbReference type="SAM" id="MobiDB-lite"/>
    </source>
</evidence>
<evidence type="ECO:0000313" key="4">
    <source>
        <dbReference type="Proteomes" id="UP000046395"/>
    </source>
</evidence>
<keyword evidence="2" id="KW-0472">Membrane</keyword>
<feature type="compositionally biased region" description="Polar residues" evidence="1">
    <location>
        <begin position="948"/>
        <end position="963"/>
    </location>
</feature>
<feature type="compositionally biased region" description="Low complexity" evidence="1">
    <location>
        <begin position="143"/>
        <end position="152"/>
    </location>
</feature>
<organism evidence="4 5">
    <name type="scientific">Trichuris muris</name>
    <name type="common">Mouse whipworm</name>
    <dbReference type="NCBI Taxonomy" id="70415"/>
    <lineage>
        <taxon>Eukaryota</taxon>
        <taxon>Metazoa</taxon>
        <taxon>Ecdysozoa</taxon>
        <taxon>Nematoda</taxon>
        <taxon>Enoplea</taxon>
        <taxon>Dorylaimia</taxon>
        <taxon>Trichinellida</taxon>
        <taxon>Trichuridae</taxon>
        <taxon>Trichuris</taxon>
    </lineage>
</organism>
<evidence type="ECO:0000256" key="2">
    <source>
        <dbReference type="SAM" id="Phobius"/>
    </source>
</evidence>
<feature type="compositionally biased region" description="Low complexity" evidence="1">
    <location>
        <begin position="1107"/>
        <end position="1118"/>
    </location>
</feature>
<sequence length="1248" mass="133413">MFEVYNKVYYSQVISRSTLLYLVFLVGIYCILFNARCRYIQAELVKSYLAVNTAIQLVPFIMDPLQLTHSLVRDFLEKQFGEKVASKVYKSQNDVGEQTSEFSMDLETIVRANFAEGLGRKRKVDGVASAGAKRPKILEVQQSIGHSSSSDTKSSHGKKTVEVTSNALEKGTTSSEDDSSSSSDDFEPAQSKKSSTLGSTSKSRPNVIRNGANSQSKQSVAKEKLNVTTSSSSDDSSSDSETVALKTAQVSSSSETDSSDLEDDTIANVNGTSKTTAHQIAKVSLGKPAGKSVVPAAEESESTDSSMDTAPAVVENIATTPGKGSPSVQPNRLLTSREGNSRNATHSNTLKTSIGLMTPRSCRLSKQDLSKGTVSTAKNMANIKSVAVPAFAEPTQASKKPATSSEEDTSSDDSSSNDMLPFKRSTGGQAVKKKSEQHASVSSDSSSAKEVANDDGKAVFHKQSPVQTASLQKGQAKMLPSSKGKQSATEGQLPKEKITAEKDKQGRRVMAQPSLPSDSSSDDEVATKTAKPKSTAQKSPAPTSKNTSSDESSSEEEVVKKNHSKPSAITAVKEAQNSNSSTSDSSSSEDLPVMQKPPNKSVQKLEASKSKNSKNATVQQTTKQEKKAASSSDSSSVDEELSQEKTPLSKGLAKMESTGVKKAERSTKSVVRQQFSSSSSESSSEEDTVKSRNVLENRSKTQVQAVSEQKAKSSTAQTNKEALDDSSSSSSESVDEATIQVKAQLAKSSYRMDESKGRTTAQTKLAMESSSSTDSSTDVDSTKAKTPLSRSSNVRKKPATNDIKKTVAMDSKQGQNEEVSSSSESSSSDEDSLPNGKRLDTPLHAQLPRQDSRSNDSSANNENALQKKTQSMSNSTKVQTRSTKVNLKNNAPLVSQQMAGEVSSSSSLSSSDEDLSTKRQSVHGKGKQSSCRSVTDSQKSTMEKSGAKCSTPSKTTQQASNKSAVMEETETSDDSSSDDTSTEQQQQMNKTAKATAVLEKTEQKPKLQQSFSRSSSSSTESSSEESKKSARKVKCTDNSDGHWELSTENKKKAKSPPVKQCVSESGIPSKKRKGTETAKTAANVSSLPDVSVSLMDSFAAKKKRKLSSSSSSDSSSSSAEVTKISGAARNKGGAPDGVDSTPVKPKGRNSKSETDNKSNSTKSAEAVKNNGPYRRFTASKEQLDQEFRDNSYQAKKTDTWGKKAYEDLAPVKGKNFRKEKTKKKRGSYKGGKIDPHAIGSIKFPDDDD</sequence>
<dbReference type="STRING" id="70415.A0A5S6R061"/>
<feature type="domain" description="Srp40 C-terminal" evidence="3">
    <location>
        <begin position="1172"/>
        <end position="1243"/>
    </location>
</feature>
<feature type="compositionally biased region" description="Low complexity" evidence="1">
    <location>
        <begin position="577"/>
        <end position="588"/>
    </location>
</feature>
<feature type="compositionally biased region" description="Low complexity" evidence="1">
    <location>
        <begin position="191"/>
        <end position="203"/>
    </location>
</feature>
<feature type="compositionally biased region" description="Polar residues" evidence="1">
    <location>
        <begin position="532"/>
        <end position="542"/>
    </location>
</feature>
<dbReference type="PANTHER" id="PTHR23216">
    <property type="entry name" value="NUCLEOLAR AND COILED-BODY PHOSPHOPROTEIN 1"/>
    <property type="match status" value="1"/>
</dbReference>
<dbReference type="InterPro" id="IPR039191">
    <property type="entry name" value="Nopp140-like"/>
</dbReference>
<feature type="compositionally biased region" description="Polar residues" evidence="1">
    <location>
        <begin position="855"/>
        <end position="898"/>
    </location>
</feature>
<dbReference type="AlphaFoldDB" id="A0A5S6R061"/>
<feature type="compositionally biased region" description="Acidic residues" evidence="1">
    <location>
        <begin position="175"/>
        <end position="187"/>
    </location>
</feature>
<reference evidence="5" key="1">
    <citation type="submission" date="2019-12" db="UniProtKB">
        <authorList>
            <consortium name="WormBaseParasite"/>
        </authorList>
    </citation>
    <scope>IDENTIFICATION</scope>
</reference>
<feature type="compositionally biased region" description="Basic and acidic residues" evidence="1">
    <location>
        <begin position="1181"/>
        <end position="1206"/>
    </location>
</feature>
<feature type="transmembrane region" description="Helical" evidence="2">
    <location>
        <begin position="13"/>
        <end position="32"/>
    </location>
</feature>
<dbReference type="GO" id="GO:0005730">
    <property type="term" value="C:nucleolus"/>
    <property type="evidence" value="ECO:0007669"/>
    <property type="project" value="InterPro"/>
</dbReference>
<feature type="compositionally biased region" description="Polar residues" evidence="1">
    <location>
        <begin position="464"/>
        <end position="473"/>
    </location>
</feature>
<proteinExistence type="predicted"/>
<accession>A0A5S6R061</accession>
<feature type="compositionally biased region" description="Polar residues" evidence="1">
    <location>
        <begin position="162"/>
        <end position="173"/>
    </location>
</feature>
<evidence type="ECO:0000313" key="5">
    <source>
        <dbReference type="WBParaSite" id="TMUE_3000012875.1"/>
    </source>
</evidence>
<name>A0A5S6R061_TRIMR</name>
<feature type="compositionally biased region" description="Low complexity" evidence="1">
    <location>
        <begin position="769"/>
        <end position="779"/>
    </location>
</feature>